<evidence type="ECO:0000313" key="3">
    <source>
        <dbReference type="EMBL" id="SOC10817.1"/>
    </source>
</evidence>
<protein>
    <submittedName>
        <fullName evidence="3">Uncharacterized protein DUF4395</fullName>
    </submittedName>
</protein>
<keyword evidence="1" id="KW-1133">Transmembrane helix</keyword>
<feature type="transmembrane region" description="Helical" evidence="1">
    <location>
        <begin position="32"/>
        <end position="57"/>
    </location>
</feature>
<evidence type="ECO:0000313" key="4">
    <source>
        <dbReference type="Proteomes" id="UP000219636"/>
    </source>
</evidence>
<name>A0A285SRG5_9BACL</name>
<dbReference type="Proteomes" id="UP000219636">
    <property type="component" value="Unassembled WGS sequence"/>
</dbReference>
<keyword evidence="4" id="KW-1185">Reference proteome</keyword>
<proteinExistence type="predicted"/>
<feature type="transmembrane region" description="Helical" evidence="1">
    <location>
        <begin position="104"/>
        <end position="128"/>
    </location>
</feature>
<feature type="domain" description="DUF4395" evidence="2">
    <location>
        <begin position="7"/>
        <end position="132"/>
    </location>
</feature>
<keyword evidence="1" id="KW-0472">Membrane</keyword>
<gene>
    <name evidence="3" type="ORF">SAMN05880501_10643</name>
</gene>
<dbReference type="InterPro" id="IPR025508">
    <property type="entry name" value="DUF4395"/>
</dbReference>
<dbReference type="PIRSF" id="PIRSF030042">
    <property type="entry name" value="UCP030042"/>
    <property type="match status" value="1"/>
</dbReference>
<evidence type="ECO:0000256" key="1">
    <source>
        <dbReference type="SAM" id="Phobius"/>
    </source>
</evidence>
<sequence length="142" mass="16173">MTQLPSIPRPLVRTNQWTIFLSVVLTLVSGEVWILAIPLIANLMGVLFNFNPIMKFARLFLIKDGKKYIPEDVTQQKFNACIAIFCLAIGLVSFLIGWDVLGYVFTIMVAIASFIAILGFCIGCFLFFQLKQYKYRRSLKHS</sequence>
<keyword evidence="1" id="KW-0812">Transmembrane</keyword>
<reference evidence="4" key="1">
    <citation type="submission" date="2017-08" db="EMBL/GenBank/DDBJ databases">
        <authorList>
            <person name="Varghese N."/>
            <person name="Submissions S."/>
        </authorList>
    </citation>
    <scope>NUCLEOTIDE SEQUENCE [LARGE SCALE GENOMIC DNA]</scope>
    <source>
        <strain evidence="4">JC22</strain>
    </source>
</reference>
<evidence type="ECO:0000259" key="2">
    <source>
        <dbReference type="Pfam" id="PF14340"/>
    </source>
</evidence>
<dbReference type="Pfam" id="PF14340">
    <property type="entry name" value="DUF4395"/>
    <property type="match status" value="1"/>
</dbReference>
<dbReference type="RefSeq" id="WP_097073552.1">
    <property type="nucleotide sequence ID" value="NZ_OBMQ01000006.1"/>
</dbReference>
<dbReference type="InterPro" id="IPR016942">
    <property type="entry name" value="UCP030042"/>
</dbReference>
<accession>A0A285SRG5</accession>
<organism evidence="3 4">
    <name type="scientific">Ureibacillus xyleni</name>
    <dbReference type="NCBI Taxonomy" id="614648"/>
    <lineage>
        <taxon>Bacteria</taxon>
        <taxon>Bacillati</taxon>
        <taxon>Bacillota</taxon>
        <taxon>Bacilli</taxon>
        <taxon>Bacillales</taxon>
        <taxon>Caryophanaceae</taxon>
        <taxon>Ureibacillus</taxon>
    </lineage>
</organism>
<dbReference type="EMBL" id="OBMQ01000006">
    <property type="protein sequence ID" value="SOC10817.1"/>
    <property type="molecule type" value="Genomic_DNA"/>
</dbReference>
<feature type="transmembrane region" description="Helical" evidence="1">
    <location>
        <begin position="78"/>
        <end position="98"/>
    </location>
</feature>
<dbReference type="OrthoDB" id="2376580at2"/>
<dbReference type="AlphaFoldDB" id="A0A285SRG5"/>